<evidence type="ECO:0000313" key="3">
    <source>
        <dbReference type="EMBL" id="MCI2241457.1"/>
    </source>
</evidence>
<keyword evidence="2" id="KW-0501">Molybdenum cofactor biosynthesis</keyword>
<keyword evidence="1" id="KW-0963">Cytoplasm</keyword>
<dbReference type="InterPro" id="IPR016193">
    <property type="entry name" value="Cytidine_deaminase-like"/>
</dbReference>
<dbReference type="SUPFAM" id="SSF53927">
    <property type="entry name" value="Cytidine deaminase-like"/>
    <property type="match status" value="1"/>
</dbReference>
<dbReference type="InterPro" id="IPR003786">
    <property type="entry name" value="FdhD"/>
</dbReference>
<sequence length="241" mass="25079">MELPAEHALDVHVDGALAMELTCTPTYLRELVLGRLLTSGVIAEAADVRSLSVTADGSRADVVLAPGAAAPAGVAAVPTYGTAGRRRDVPAGADVSRPGAWDPAQVLALARAFAEDTPLHHATYGTHSCYLALDGELRFACEDLGRHNALDKAIGHALDAGLPRERCLVFSSGRIPLDMISKVIRAGIPVLATKSIPTDLAVQTARETGLTLICCARPDSVKVFNDPTDRLFGLPGAASAA</sequence>
<gene>
    <name evidence="3" type="ORF">LPT13_03700</name>
</gene>
<dbReference type="PANTHER" id="PTHR30592:SF1">
    <property type="entry name" value="SULFUR CARRIER PROTEIN FDHD"/>
    <property type="match status" value="1"/>
</dbReference>
<dbReference type="Proteomes" id="UP001430755">
    <property type="component" value="Unassembled WGS sequence"/>
</dbReference>
<dbReference type="Pfam" id="PF02634">
    <property type="entry name" value="FdhD-NarQ"/>
    <property type="match status" value="1"/>
</dbReference>
<keyword evidence="4" id="KW-1185">Reference proteome</keyword>
<evidence type="ECO:0000313" key="4">
    <source>
        <dbReference type="Proteomes" id="UP001430755"/>
    </source>
</evidence>
<comment type="caution">
    <text evidence="3">The sequence shown here is derived from an EMBL/GenBank/DDBJ whole genome shotgun (WGS) entry which is preliminary data.</text>
</comment>
<dbReference type="Gene3D" id="3.40.140.10">
    <property type="entry name" value="Cytidine Deaminase, domain 2"/>
    <property type="match status" value="1"/>
</dbReference>
<dbReference type="PANTHER" id="PTHR30592">
    <property type="entry name" value="FORMATE DEHYDROGENASE"/>
    <property type="match status" value="1"/>
</dbReference>
<organism evidence="3 4">
    <name type="scientific">Adlercreutzia faecimuris</name>
    <dbReference type="NCBI Taxonomy" id="2897341"/>
    <lineage>
        <taxon>Bacteria</taxon>
        <taxon>Bacillati</taxon>
        <taxon>Actinomycetota</taxon>
        <taxon>Coriobacteriia</taxon>
        <taxon>Eggerthellales</taxon>
        <taxon>Eggerthellaceae</taxon>
        <taxon>Adlercreutzia</taxon>
    </lineage>
</organism>
<evidence type="ECO:0000256" key="1">
    <source>
        <dbReference type="ARBA" id="ARBA00022490"/>
    </source>
</evidence>
<evidence type="ECO:0000256" key="2">
    <source>
        <dbReference type="ARBA" id="ARBA00023150"/>
    </source>
</evidence>
<dbReference type="PIRSF" id="PIRSF015626">
    <property type="entry name" value="FdhD"/>
    <property type="match status" value="1"/>
</dbReference>
<protein>
    <submittedName>
        <fullName evidence="3">Formate dehydrogenase accessory sulfurtransferase FdhD</fullName>
    </submittedName>
</protein>
<dbReference type="EMBL" id="JAJMLW010000001">
    <property type="protein sequence ID" value="MCI2241457.1"/>
    <property type="molecule type" value="Genomic_DNA"/>
</dbReference>
<name>A0ABS9WG47_9ACTN</name>
<dbReference type="Gene3D" id="3.10.20.10">
    <property type="match status" value="1"/>
</dbReference>
<reference evidence="3" key="1">
    <citation type="submission" date="2021-11" db="EMBL/GenBank/DDBJ databases">
        <title>A Novel Adlercreutzia Species, isolated from a Allomyrina dichotoma larva feces.</title>
        <authorList>
            <person name="Suh M.K."/>
        </authorList>
    </citation>
    <scope>NUCLEOTIDE SEQUENCE</scope>
    <source>
        <strain evidence="3">JBNU-10</strain>
    </source>
</reference>
<proteinExistence type="predicted"/>
<accession>A0ABS9WG47</accession>
<dbReference type="RefSeq" id="WP_242163642.1">
    <property type="nucleotide sequence ID" value="NZ_JAJMLW010000001.1"/>
</dbReference>